<dbReference type="PANTHER" id="PTHR30518">
    <property type="entry name" value="ENDOLYTIC MUREIN TRANSGLYCOSYLASE"/>
    <property type="match status" value="1"/>
</dbReference>
<evidence type="ECO:0000256" key="5">
    <source>
        <dbReference type="ARBA" id="ARBA00023239"/>
    </source>
</evidence>
<evidence type="ECO:0000256" key="4">
    <source>
        <dbReference type="ARBA" id="ARBA00023136"/>
    </source>
</evidence>
<organism evidence="7">
    <name type="scientific">freshwater metagenome</name>
    <dbReference type="NCBI Taxonomy" id="449393"/>
    <lineage>
        <taxon>unclassified sequences</taxon>
        <taxon>metagenomes</taxon>
        <taxon>ecological metagenomes</taxon>
    </lineage>
</organism>
<dbReference type="CDD" id="cd08010">
    <property type="entry name" value="MltG_like"/>
    <property type="match status" value="1"/>
</dbReference>
<evidence type="ECO:0000256" key="2">
    <source>
        <dbReference type="ARBA" id="ARBA00022692"/>
    </source>
</evidence>
<sequence>MASQRAFVAAAKDNPDSRSIGPGSYSMPLKMSAAEAVKRLLNPSARITARVIVREGASIREITQQIVTKTKISQSDVEQVLANPQALGLPAYAKNRVEGFLFPATYDVEPTDTATTLLGAMVDKFNQVAASIEFERKAEAVGIRPYEAVTIASLVQAEVAPADYPKVTRVILNRVSQGMRLQFDSTVAYSLGGASGLLTLKDLQNDSPYNTYRNDGLPPTPINSPSELALEASVAPVAGPWLYFVTTDPDKGITKFTDSYAEFLQFKAEYKRTLP</sequence>
<keyword evidence="6" id="KW-0961">Cell wall biogenesis/degradation</keyword>
<dbReference type="InterPro" id="IPR003770">
    <property type="entry name" value="MLTG-like"/>
</dbReference>
<dbReference type="GO" id="GO:0016829">
    <property type="term" value="F:lyase activity"/>
    <property type="evidence" value="ECO:0007669"/>
    <property type="project" value="UniProtKB-KW"/>
</dbReference>
<keyword evidence="5" id="KW-0456">Lyase</keyword>
<protein>
    <submittedName>
        <fullName evidence="7">Unannotated protein</fullName>
    </submittedName>
</protein>
<reference evidence="7" key="1">
    <citation type="submission" date="2020-05" db="EMBL/GenBank/DDBJ databases">
        <authorList>
            <person name="Chiriac C."/>
            <person name="Salcher M."/>
            <person name="Ghai R."/>
            <person name="Kavagutti S V."/>
        </authorList>
    </citation>
    <scope>NUCLEOTIDE SEQUENCE</scope>
</reference>
<gene>
    <name evidence="7" type="ORF">UFOPK1939_00543</name>
</gene>
<dbReference type="GO" id="GO:0071555">
    <property type="term" value="P:cell wall organization"/>
    <property type="evidence" value="ECO:0007669"/>
    <property type="project" value="UniProtKB-KW"/>
</dbReference>
<evidence type="ECO:0000313" key="7">
    <source>
        <dbReference type="EMBL" id="CAB4620695.1"/>
    </source>
</evidence>
<dbReference type="HAMAP" id="MF_02065">
    <property type="entry name" value="MltG"/>
    <property type="match status" value="1"/>
</dbReference>
<evidence type="ECO:0000256" key="3">
    <source>
        <dbReference type="ARBA" id="ARBA00022989"/>
    </source>
</evidence>
<keyword evidence="1" id="KW-1003">Cell membrane</keyword>
<dbReference type="Pfam" id="PF02618">
    <property type="entry name" value="YceG"/>
    <property type="match status" value="1"/>
</dbReference>
<dbReference type="AlphaFoldDB" id="A0A6J6IA54"/>
<evidence type="ECO:0000256" key="1">
    <source>
        <dbReference type="ARBA" id="ARBA00022475"/>
    </source>
</evidence>
<accession>A0A6J6IA54</accession>
<dbReference type="PANTHER" id="PTHR30518:SF2">
    <property type="entry name" value="ENDOLYTIC MUREIN TRANSGLYCOSYLASE"/>
    <property type="match status" value="1"/>
</dbReference>
<keyword evidence="2" id="KW-0812">Transmembrane</keyword>
<dbReference type="NCBIfam" id="TIGR00247">
    <property type="entry name" value="endolytic transglycosylase MltG"/>
    <property type="match status" value="1"/>
</dbReference>
<name>A0A6J6IA54_9ZZZZ</name>
<proteinExistence type="inferred from homology"/>
<keyword evidence="4" id="KW-0472">Membrane</keyword>
<keyword evidence="3" id="KW-1133">Transmembrane helix</keyword>
<evidence type="ECO:0000256" key="6">
    <source>
        <dbReference type="ARBA" id="ARBA00023316"/>
    </source>
</evidence>
<dbReference type="EMBL" id="CAEZVF010000064">
    <property type="protein sequence ID" value="CAB4620695.1"/>
    <property type="molecule type" value="Genomic_DNA"/>
</dbReference>